<dbReference type="SUPFAM" id="SSF51206">
    <property type="entry name" value="cAMP-binding domain-like"/>
    <property type="match status" value="1"/>
</dbReference>
<dbReference type="GO" id="GO:0003677">
    <property type="term" value="F:DNA binding"/>
    <property type="evidence" value="ECO:0007669"/>
    <property type="project" value="UniProtKB-KW"/>
</dbReference>
<proteinExistence type="predicted"/>
<dbReference type="AlphaFoldDB" id="A0A543J5T1"/>
<keyword evidence="2" id="KW-0238">DNA-binding</keyword>
<dbReference type="GO" id="GO:0005829">
    <property type="term" value="C:cytosol"/>
    <property type="evidence" value="ECO:0007669"/>
    <property type="project" value="TreeGrafter"/>
</dbReference>
<evidence type="ECO:0000259" key="5">
    <source>
        <dbReference type="PROSITE" id="PS51063"/>
    </source>
</evidence>
<comment type="caution">
    <text evidence="6">The sequence shown here is derived from an EMBL/GenBank/DDBJ whole genome shotgun (WGS) entry which is preliminary data.</text>
</comment>
<dbReference type="InterPro" id="IPR012318">
    <property type="entry name" value="HTH_CRP"/>
</dbReference>
<dbReference type="PROSITE" id="PS51063">
    <property type="entry name" value="HTH_CRP_2"/>
    <property type="match status" value="1"/>
</dbReference>
<evidence type="ECO:0000313" key="6">
    <source>
        <dbReference type="EMBL" id="TQM78157.1"/>
    </source>
</evidence>
<evidence type="ECO:0000313" key="7">
    <source>
        <dbReference type="Proteomes" id="UP000316628"/>
    </source>
</evidence>
<evidence type="ECO:0000259" key="4">
    <source>
        <dbReference type="PROSITE" id="PS50042"/>
    </source>
</evidence>
<evidence type="ECO:0000256" key="3">
    <source>
        <dbReference type="ARBA" id="ARBA00023163"/>
    </source>
</evidence>
<dbReference type="PANTHER" id="PTHR24567:SF68">
    <property type="entry name" value="DNA-BINDING TRANSCRIPTIONAL DUAL REGULATOR CRP"/>
    <property type="match status" value="1"/>
</dbReference>
<dbReference type="CDD" id="cd00038">
    <property type="entry name" value="CAP_ED"/>
    <property type="match status" value="1"/>
</dbReference>
<dbReference type="PROSITE" id="PS50042">
    <property type="entry name" value="CNMP_BINDING_3"/>
    <property type="match status" value="1"/>
</dbReference>
<dbReference type="InterPro" id="IPR050397">
    <property type="entry name" value="Env_Response_Regulators"/>
</dbReference>
<dbReference type="EMBL" id="VFPP01000001">
    <property type="protein sequence ID" value="TQM78157.1"/>
    <property type="molecule type" value="Genomic_DNA"/>
</dbReference>
<dbReference type="Gene3D" id="1.10.10.10">
    <property type="entry name" value="Winged helix-like DNA-binding domain superfamily/Winged helix DNA-binding domain"/>
    <property type="match status" value="1"/>
</dbReference>
<protein>
    <submittedName>
        <fullName evidence="6">CRP-like cAMP-binding protein</fullName>
    </submittedName>
</protein>
<feature type="domain" description="Cyclic nucleotide-binding" evidence="4">
    <location>
        <begin position="32"/>
        <end position="140"/>
    </location>
</feature>
<dbReference type="Pfam" id="PF00027">
    <property type="entry name" value="cNMP_binding"/>
    <property type="match status" value="1"/>
</dbReference>
<evidence type="ECO:0000256" key="2">
    <source>
        <dbReference type="ARBA" id="ARBA00023125"/>
    </source>
</evidence>
<dbReference type="GO" id="GO:0003700">
    <property type="term" value="F:DNA-binding transcription factor activity"/>
    <property type="evidence" value="ECO:0007669"/>
    <property type="project" value="TreeGrafter"/>
</dbReference>
<gene>
    <name evidence="6" type="ORF">FHX81_0411</name>
</gene>
<dbReference type="SUPFAM" id="SSF46785">
    <property type="entry name" value="Winged helix' DNA-binding domain"/>
    <property type="match status" value="1"/>
</dbReference>
<dbReference type="InterPro" id="IPR036390">
    <property type="entry name" value="WH_DNA-bd_sf"/>
</dbReference>
<keyword evidence="1" id="KW-0805">Transcription regulation</keyword>
<dbReference type="Proteomes" id="UP000316628">
    <property type="component" value="Unassembled WGS sequence"/>
</dbReference>
<dbReference type="InterPro" id="IPR000595">
    <property type="entry name" value="cNMP-bd_dom"/>
</dbReference>
<dbReference type="Pfam" id="PF13545">
    <property type="entry name" value="HTH_Crp_2"/>
    <property type="match status" value="1"/>
</dbReference>
<name>A0A543J5T1_9PSEU</name>
<dbReference type="OrthoDB" id="3578816at2"/>
<keyword evidence="7" id="KW-1185">Reference proteome</keyword>
<reference evidence="6 7" key="1">
    <citation type="submission" date="2019-06" db="EMBL/GenBank/DDBJ databases">
        <title>Sequencing the genomes of 1000 actinobacteria strains.</title>
        <authorList>
            <person name="Klenk H.-P."/>
        </authorList>
    </citation>
    <scope>NUCLEOTIDE SEQUENCE [LARGE SCALE GENOMIC DNA]</scope>
    <source>
        <strain evidence="6 7">DSM 45456</strain>
    </source>
</reference>
<dbReference type="SMART" id="SM00100">
    <property type="entry name" value="cNMP"/>
    <property type="match status" value="1"/>
</dbReference>
<dbReference type="InterPro" id="IPR014710">
    <property type="entry name" value="RmlC-like_jellyroll"/>
</dbReference>
<sequence>MRWHQGNGVCGAGQDAGRRGVKAIEDLPDRGLLGRLDNHVAQAMLTLGHPIGYPPGTQLLRRGGEDRHALLLLRGAVKIQAGEPDDPALLAVRAAGDLVGEMAALDDRPRSATVIAGGEVVARLIPPQEFRRFLQRHPEVLLDIARDNNDELRWANRLRQAVPLPAESRIALVLDHLVRRYGHRTPDGRWSLELHLTNIELASIAGMRARTAEQAFSRLRDAGIVLTGTRRVLLVPRIDRLTEATRMDSRPTPAPV</sequence>
<keyword evidence="3" id="KW-0804">Transcription</keyword>
<evidence type="ECO:0000256" key="1">
    <source>
        <dbReference type="ARBA" id="ARBA00023015"/>
    </source>
</evidence>
<organism evidence="6 7">
    <name type="scientific">Saccharothrix saharensis</name>
    <dbReference type="NCBI Taxonomy" id="571190"/>
    <lineage>
        <taxon>Bacteria</taxon>
        <taxon>Bacillati</taxon>
        <taxon>Actinomycetota</taxon>
        <taxon>Actinomycetes</taxon>
        <taxon>Pseudonocardiales</taxon>
        <taxon>Pseudonocardiaceae</taxon>
        <taxon>Saccharothrix</taxon>
    </lineage>
</organism>
<dbReference type="InterPro" id="IPR018490">
    <property type="entry name" value="cNMP-bd_dom_sf"/>
</dbReference>
<dbReference type="Gene3D" id="2.60.120.10">
    <property type="entry name" value="Jelly Rolls"/>
    <property type="match status" value="1"/>
</dbReference>
<feature type="domain" description="HTH crp-type" evidence="5">
    <location>
        <begin position="164"/>
        <end position="239"/>
    </location>
</feature>
<accession>A0A543J5T1</accession>
<dbReference type="PANTHER" id="PTHR24567">
    <property type="entry name" value="CRP FAMILY TRANSCRIPTIONAL REGULATORY PROTEIN"/>
    <property type="match status" value="1"/>
</dbReference>
<dbReference type="InterPro" id="IPR036388">
    <property type="entry name" value="WH-like_DNA-bd_sf"/>
</dbReference>